<gene>
    <name evidence="5" type="primary">LOC114471415</name>
</gene>
<reference evidence="5" key="1">
    <citation type="submission" date="2020-06" db="EMBL/GenBank/DDBJ databases">
        <authorList>
            <consortium name="Wellcome Sanger Institute Data Sharing"/>
        </authorList>
    </citation>
    <scope>NUCLEOTIDE SEQUENCE [LARGE SCALE GENOMIC DNA]</scope>
</reference>
<dbReference type="InterPro" id="IPR003591">
    <property type="entry name" value="Leu-rich_rpt_typical-subtyp"/>
</dbReference>
<feature type="signal peptide" evidence="4">
    <location>
        <begin position="1"/>
        <end position="25"/>
    </location>
</feature>
<keyword evidence="3" id="KW-0812">Transmembrane</keyword>
<reference evidence="5" key="3">
    <citation type="submission" date="2025-09" db="UniProtKB">
        <authorList>
            <consortium name="Ensembl"/>
        </authorList>
    </citation>
    <scope>IDENTIFICATION</scope>
</reference>
<keyword evidence="3" id="KW-1133">Transmembrane helix</keyword>
<dbReference type="InterPro" id="IPR032675">
    <property type="entry name" value="LRR_dom_sf"/>
</dbReference>
<evidence type="ECO:0000256" key="2">
    <source>
        <dbReference type="ARBA" id="ARBA00022737"/>
    </source>
</evidence>
<dbReference type="PANTHER" id="PTHR45712">
    <property type="entry name" value="AGAP008170-PA"/>
    <property type="match status" value="1"/>
</dbReference>
<evidence type="ECO:0000256" key="1">
    <source>
        <dbReference type="ARBA" id="ARBA00022614"/>
    </source>
</evidence>
<dbReference type="SUPFAM" id="SSF52058">
    <property type="entry name" value="L domain-like"/>
    <property type="match status" value="2"/>
</dbReference>
<keyword evidence="4" id="KW-0732">Signal</keyword>
<dbReference type="SMART" id="SM00369">
    <property type="entry name" value="LRR_TYP"/>
    <property type="match status" value="8"/>
</dbReference>
<dbReference type="Pfam" id="PF13855">
    <property type="entry name" value="LRR_8"/>
    <property type="match status" value="2"/>
</dbReference>
<keyword evidence="1" id="KW-0433">Leucine-rich repeat</keyword>
<evidence type="ECO:0000256" key="4">
    <source>
        <dbReference type="SAM" id="SignalP"/>
    </source>
</evidence>
<dbReference type="GO" id="GO:0005615">
    <property type="term" value="C:extracellular space"/>
    <property type="evidence" value="ECO:0007669"/>
    <property type="project" value="TreeGrafter"/>
</dbReference>
<keyword evidence="6" id="KW-1185">Reference proteome</keyword>
<dbReference type="InterPro" id="IPR001611">
    <property type="entry name" value="Leu-rich_rpt"/>
</dbReference>
<feature type="transmembrane region" description="Helical" evidence="3">
    <location>
        <begin position="621"/>
        <end position="643"/>
    </location>
</feature>
<feature type="chain" id="PRO_5034109454" evidence="4">
    <location>
        <begin position="26"/>
        <end position="655"/>
    </location>
</feature>
<dbReference type="AlphaFoldDB" id="A0A8C5EXY6"/>
<name>A0A8C5EXY6_GOUWI</name>
<evidence type="ECO:0000313" key="6">
    <source>
        <dbReference type="Proteomes" id="UP000694680"/>
    </source>
</evidence>
<dbReference type="PROSITE" id="PS51450">
    <property type="entry name" value="LRR"/>
    <property type="match status" value="2"/>
</dbReference>
<evidence type="ECO:0000313" key="5">
    <source>
        <dbReference type="Ensembl" id="ENSGWIP00000026622.1"/>
    </source>
</evidence>
<dbReference type="InterPro" id="IPR050333">
    <property type="entry name" value="SLRP"/>
</dbReference>
<keyword evidence="3" id="KW-0472">Membrane</keyword>
<keyword evidence="2" id="KW-0677">Repeat</keyword>
<accession>A0A8C5EXY6</accession>
<protein>
    <submittedName>
        <fullName evidence="5">Transforming growth factor beta activator LRRC32-like</fullName>
    </submittedName>
</protein>
<evidence type="ECO:0000256" key="3">
    <source>
        <dbReference type="SAM" id="Phobius"/>
    </source>
</evidence>
<dbReference type="Proteomes" id="UP000694680">
    <property type="component" value="Chromosome 10"/>
</dbReference>
<organism evidence="5 6">
    <name type="scientific">Gouania willdenowi</name>
    <name type="common">Blunt-snouted clingfish</name>
    <name type="synonym">Lepadogaster willdenowi</name>
    <dbReference type="NCBI Taxonomy" id="441366"/>
    <lineage>
        <taxon>Eukaryota</taxon>
        <taxon>Metazoa</taxon>
        <taxon>Chordata</taxon>
        <taxon>Craniata</taxon>
        <taxon>Vertebrata</taxon>
        <taxon>Euteleostomi</taxon>
        <taxon>Actinopterygii</taxon>
        <taxon>Neopterygii</taxon>
        <taxon>Teleostei</taxon>
        <taxon>Neoteleostei</taxon>
        <taxon>Acanthomorphata</taxon>
        <taxon>Ovalentaria</taxon>
        <taxon>Blenniimorphae</taxon>
        <taxon>Blenniiformes</taxon>
        <taxon>Gobiesocoidei</taxon>
        <taxon>Gobiesocidae</taxon>
        <taxon>Gobiesocinae</taxon>
        <taxon>Gouania</taxon>
    </lineage>
</organism>
<sequence>MAGYLFSHLVLLWFLTFGPYTTNLAFPSKVGLKSTDLSDKDLSFVPLDLDVRLLSLDLSNNFIRQLHTLVLPLLKQLDLSNNQLDFISEGAFENLTQLELLNLSRNELNNNLGNNSKALQSLSNLKNLDISGNGLSNEAVELYLKNKSSLLQLKMTGNALTAISYKLFKESKGLQIISIDGNLISDIERGTFEPLSQLETLTLARNNLAHICDFKLHQIKHLNLSRNSVEYFISREDHKWYRLEILDLSFNKLLYFPIIPKYNHLKYLYLQNNMIGALQSEATMVSEVNSLYDEIVHGKPARENHLHSNWRTMQLIHIDLSYNHFTSFPIETLFLLSSLESLNFSYNCLKNINWNIRRFSGTARQLFFVSLKDLNLQSNGLQYISPRFLEALWQIERLNLQDNLVQPCAFNDHRKNPQSPQQVKPNSSCVSFGQLRTLKHLNLRANYIKVLQEKAFLGTSLVSLDLAQNVHMVMHEEALESLQATLESLIISEINMSSSHLSLPCMVALNQLNISNNRLHELPNSLSCSSVRNIDLRNNTFVTFNYSQIHNLSTHLKTMYISGNSFNCCDNQWLTILNDTKIDVPDISETECVTDVTRLRLMEYLKTPFSYCSARTKTQEVIVGETIVILIFIGAVLTMLIVFSKKCCTQRSLLV</sequence>
<dbReference type="PRINTS" id="PR00019">
    <property type="entry name" value="LEURICHRPT"/>
</dbReference>
<reference evidence="5" key="2">
    <citation type="submission" date="2025-08" db="UniProtKB">
        <authorList>
            <consortium name="Ensembl"/>
        </authorList>
    </citation>
    <scope>IDENTIFICATION</scope>
</reference>
<dbReference type="Gene3D" id="3.80.10.10">
    <property type="entry name" value="Ribonuclease Inhibitor"/>
    <property type="match status" value="4"/>
</dbReference>
<proteinExistence type="predicted"/>
<dbReference type="PANTHER" id="PTHR45712:SF22">
    <property type="entry name" value="INSULIN-LIKE GROWTH FACTOR-BINDING PROTEIN COMPLEX ACID LABILE SUBUNIT"/>
    <property type="match status" value="1"/>
</dbReference>
<dbReference type="Ensembl" id="ENSGWIT00000029081.1">
    <property type="protein sequence ID" value="ENSGWIP00000026622.1"/>
    <property type="gene ID" value="ENSGWIG00000013963.1"/>
</dbReference>